<organism evidence="4 5">
    <name type="scientific">Aegilops tauschii subsp. strangulata</name>
    <name type="common">Goatgrass</name>
    <dbReference type="NCBI Taxonomy" id="200361"/>
    <lineage>
        <taxon>Eukaryota</taxon>
        <taxon>Viridiplantae</taxon>
        <taxon>Streptophyta</taxon>
        <taxon>Embryophyta</taxon>
        <taxon>Tracheophyta</taxon>
        <taxon>Spermatophyta</taxon>
        <taxon>Magnoliopsida</taxon>
        <taxon>Liliopsida</taxon>
        <taxon>Poales</taxon>
        <taxon>Poaceae</taxon>
        <taxon>BOP clade</taxon>
        <taxon>Pooideae</taxon>
        <taxon>Triticodae</taxon>
        <taxon>Triticeae</taxon>
        <taxon>Triticinae</taxon>
        <taxon>Aegilops</taxon>
    </lineage>
</organism>
<feature type="compositionally biased region" description="Low complexity" evidence="2">
    <location>
        <begin position="224"/>
        <end position="235"/>
    </location>
</feature>
<reference evidence="5" key="2">
    <citation type="journal article" date="2017" name="Nat. Plants">
        <title>The Aegilops tauschii genome reveals multiple impacts of transposons.</title>
        <authorList>
            <person name="Zhao G."/>
            <person name="Zou C."/>
            <person name="Li K."/>
            <person name="Wang K."/>
            <person name="Li T."/>
            <person name="Gao L."/>
            <person name="Zhang X."/>
            <person name="Wang H."/>
            <person name="Yang Z."/>
            <person name="Liu X."/>
            <person name="Jiang W."/>
            <person name="Mao L."/>
            <person name="Kong X."/>
            <person name="Jiao Y."/>
            <person name="Jia J."/>
        </authorList>
    </citation>
    <scope>NUCLEOTIDE SEQUENCE [LARGE SCALE GENOMIC DNA]</scope>
    <source>
        <strain evidence="5">cv. AL8/78</strain>
    </source>
</reference>
<protein>
    <recommendedName>
        <fullName evidence="6">GDSL esterase/lipase</fullName>
    </recommendedName>
</protein>
<evidence type="ECO:0000256" key="2">
    <source>
        <dbReference type="SAM" id="MobiDB-lite"/>
    </source>
</evidence>
<dbReference type="InterPro" id="IPR036514">
    <property type="entry name" value="SGNH_hydro_sf"/>
</dbReference>
<dbReference type="PANTHER" id="PTHR22835:SF273">
    <property type="entry name" value="GDSL ESTERASE_LIPASE"/>
    <property type="match status" value="1"/>
</dbReference>
<feature type="compositionally biased region" description="Low complexity" evidence="2">
    <location>
        <begin position="247"/>
        <end position="269"/>
    </location>
</feature>
<dbReference type="EnsemblPlants" id="AET3Gv20575600.3">
    <property type="protein sequence ID" value="AET3Gv20575600.3"/>
    <property type="gene ID" value="AET3Gv20575600"/>
</dbReference>
<dbReference type="Proteomes" id="UP000015105">
    <property type="component" value="Chromosome 3D"/>
</dbReference>
<dbReference type="Gene3D" id="3.40.50.1110">
    <property type="entry name" value="SGNH hydrolase"/>
    <property type="match status" value="1"/>
</dbReference>
<dbReference type="Gramene" id="AET3Gv20575600.3">
    <property type="protein sequence ID" value="AET3Gv20575600.3"/>
    <property type="gene ID" value="AET3Gv20575600"/>
</dbReference>
<dbReference type="AlphaFoldDB" id="A0A453F4R8"/>
<reference evidence="4" key="5">
    <citation type="journal article" date="2021" name="G3 (Bethesda)">
        <title>Aegilops tauschii genome assembly Aet v5.0 features greater sequence contiguity and improved annotation.</title>
        <authorList>
            <person name="Wang L."/>
            <person name="Zhu T."/>
            <person name="Rodriguez J.C."/>
            <person name="Deal K.R."/>
            <person name="Dubcovsky J."/>
            <person name="McGuire P.E."/>
            <person name="Lux T."/>
            <person name="Spannagl M."/>
            <person name="Mayer K.F.X."/>
            <person name="Baldrich P."/>
            <person name="Meyers B.C."/>
            <person name="Huo N."/>
            <person name="Gu Y.Q."/>
            <person name="Zhou H."/>
            <person name="Devos K.M."/>
            <person name="Bennetzen J.L."/>
            <person name="Unver T."/>
            <person name="Budak H."/>
            <person name="Gulick P.J."/>
            <person name="Galiba G."/>
            <person name="Kalapos B."/>
            <person name="Nelson D.R."/>
            <person name="Li P."/>
            <person name="You F.M."/>
            <person name="Luo M.C."/>
            <person name="Dvorak J."/>
        </authorList>
    </citation>
    <scope>NUCLEOTIDE SEQUENCE [LARGE SCALE GENOMIC DNA]</scope>
    <source>
        <strain evidence="4">cv. AL8/78</strain>
    </source>
</reference>
<reference evidence="4" key="3">
    <citation type="journal article" date="2017" name="Nature">
        <title>Genome sequence of the progenitor of the wheat D genome Aegilops tauschii.</title>
        <authorList>
            <person name="Luo M.C."/>
            <person name="Gu Y.Q."/>
            <person name="Puiu D."/>
            <person name="Wang H."/>
            <person name="Twardziok S.O."/>
            <person name="Deal K.R."/>
            <person name="Huo N."/>
            <person name="Zhu T."/>
            <person name="Wang L."/>
            <person name="Wang Y."/>
            <person name="McGuire P.E."/>
            <person name="Liu S."/>
            <person name="Long H."/>
            <person name="Ramasamy R.K."/>
            <person name="Rodriguez J.C."/>
            <person name="Van S.L."/>
            <person name="Yuan L."/>
            <person name="Wang Z."/>
            <person name="Xia Z."/>
            <person name="Xiao L."/>
            <person name="Anderson O.D."/>
            <person name="Ouyang S."/>
            <person name="Liang Y."/>
            <person name="Zimin A.V."/>
            <person name="Pertea G."/>
            <person name="Qi P."/>
            <person name="Bennetzen J.L."/>
            <person name="Dai X."/>
            <person name="Dawson M.W."/>
            <person name="Muller H.G."/>
            <person name="Kugler K."/>
            <person name="Rivarola-Duarte L."/>
            <person name="Spannagl M."/>
            <person name="Mayer K.F.X."/>
            <person name="Lu F.H."/>
            <person name="Bevan M.W."/>
            <person name="Leroy P."/>
            <person name="Li P."/>
            <person name="You F.M."/>
            <person name="Sun Q."/>
            <person name="Liu Z."/>
            <person name="Lyons E."/>
            <person name="Wicker T."/>
            <person name="Salzberg S.L."/>
            <person name="Devos K.M."/>
            <person name="Dvorak J."/>
        </authorList>
    </citation>
    <scope>NUCLEOTIDE SEQUENCE [LARGE SCALE GENOMIC DNA]</scope>
    <source>
        <strain evidence="4">cv. AL8/78</strain>
    </source>
</reference>
<feature type="signal peptide" evidence="3">
    <location>
        <begin position="1"/>
        <end position="29"/>
    </location>
</feature>
<name>A0A453F4R8_AEGTS</name>
<feature type="compositionally biased region" description="Basic and acidic residues" evidence="2">
    <location>
        <begin position="197"/>
        <end position="223"/>
    </location>
</feature>
<evidence type="ECO:0000313" key="4">
    <source>
        <dbReference type="EnsemblPlants" id="AET3Gv20575600.3"/>
    </source>
</evidence>
<evidence type="ECO:0000256" key="1">
    <source>
        <dbReference type="ARBA" id="ARBA00008668"/>
    </source>
</evidence>
<accession>A0A453F4R8</accession>
<evidence type="ECO:0000313" key="5">
    <source>
        <dbReference type="Proteomes" id="UP000015105"/>
    </source>
</evidence>
<dbReference type="PANTHER" id="PTHR22835">
    <property type="entry name" value="ZINC FINGER FYVE DOMAIN CONTAINING PROTEIN"/>
    <property type="match status" value="1"/>
</dbReference>
<sequence>MWFLGGHFSLALAVWHALLVLGLGSGSSALSCYSRIFSFGDSLTDTGNYVRLTAKNPSPYGAPPYGTTFFGRPTGRASDGRLVIDFIGAWAGQCDGHPDEHGPGGLRARRQLRHHLGHRQQRLLLRRQGDGHHPLLARHADDLVQGPHAAARAAEHRHQRAGRRAGGAGRDWGQRLQLRLLERHAAREGTGVRAGRRREAGRGGRGADRDGREGVHGAREPALRVRAAVPAAVPERQGRGLRRADGVPRVVQQVRRVPQPGPHGAARRAPAPPPGRHHRLRRLVRRHDEHLPGPRKARNHKHSTVLLRQPDSAVR</sequence>
<feature type="compositionally biased region" description="Basic residues" evidence="2">
    <location>
        <begin position="293"/>
        <end position="303"/>
    </location>
</feature>
<reference evidence="4" key="4">
    <citation type="submission" date="2019-03" db="UniProtKB">
        <authorList>
            <consortium name="EnsemblPlants"/>
        </authorList>
    </citation>
    <scope>IDENTIFICATION</scope>
</reference>
<evidence type="ECO:0008006" key="6">
    <source>
        <dbReference type="Google" id="ProtNLM"/>
    </source>
</evidence>
<evidence type="ECO:0000256" key="3">
    <source>
        <dbReference type="SAM" id="SignalP"/>
    </source>
</evidence>
<reference evidence="5" key="1">
    <citation type="journal article" date="2014" name="Science">
        <title>Ancient hybridizations among the ancestral genomes of bread wheat.</title>
        <authorList>
            <consortium name="International Wheat Genome Sequencing Consortium,"/>
            <person name="Marcussen T."/>
            <person name="Sandve S.R."/>
            <person name="Heier L."/>
            <person name="Spannagl M."/>
            <person name="Pfeifer M."/>
            <person name="Jakobsen K.S."/>
            <person name="Wulff B.B."/>
            <person name="Steuernagel B."/>
            <person name="Mayer K.F."/>
            <person name="Olsen O.A."/>
        </authorList>
    </citation>
    <scope>NUCLEOTIDE SEQUENCE [LARGE SCALE GENOMIC DNA]</scope>
    <source>
        <strain evidence="5">cv. AL8/78</strain>
    </source>
</reference>
<feature type="compositionally biased region" description="Basic and acidic residues" evidence="2">
    <location>
        <begin position="236"/>
        <end position="246"/>
    </location>
</feature>
<keyword evidence="5" id="KW-1185">Reference proteome</keyword>
<proteinExistence type="inferred from homology"/>
<feature type="chain" id="PRO_5019494078" description="GDSL esterase/lipase" evidence="3">
    <location>
        <begin position="30"/>
        <end position="315"/>
    </location>
</feature>
<keyword evidence="3" id="KW-0732">Signal</keyword>
<comment type="similarity">
    <text evidence="1">Belongs to the 'GDSL' lipolytic enzyme family.</text>
</comment>
<feature type="compositionally biased region" description="Basic residues" evidence="2">
    <location>
        <begin position="275"/>
        <end position="285"/>
    </location>
</feature>
<feature type="region of interest" description="Disordered" evidence="2">
    <location>
        <begin position="187"/>
        <end position="315"/>
    </location>
</feature>